<protein>
    <submittedName>
        <fullName evidence="2">Uncharacterized protein</fullName>
    </submittedName>
</protein>
<dbReference type="EMBL" id="JBHFNR010000015">
    <property type="protein sequence ID" value="MFB2891725.1"/>
    <property type="molecule type" value="Genomic_DNA"/>
</dbReference>
<organism evidence="2 3">
    <name type="scientific">Floridaenema flaviceps BLCC-F50</name>
    <dbReference type="NCBI Taxonomy" id="3153642"/>
    <lineage>
        <taxon>Bacteria</taxon>
        <taxon>Bacillati</taxon>
        <taxon>Cyanobacteriota</taxon>
        <taxon>Cyanophyceae</taxon>
        <taxon>Oscillatoriophycideae</taxon>
        <taxon>Aerosakkonematales</taxon>
        <taxon>Aerosakkonemataceae</taxon>
        <taxon>Floridanema</taxon>
        <taxon>Floridanema flaviceps</taxon>
    </lineage>
</organism>
<sequence length="42" mass="4841">MTIKGRETHKMMEVQALPVRYGRDSQPSHDDPTRNSGGRSWQ</sequence>
<evidence type="ECO:0000313" key="2">
    <source>
        <dbReference type="EMBL" id="MFB2891725.1"/>
    </source>
</evidence>
<evidence type="ECO:0000256" key="1">
    <source>
        <dbReference type="SAM" id="MobiDB-lite"/>
    </source>
</evidence>
<feature type="region of interest" description="Disordered" evidence="1">
    <location>
        <begin position="1"/>
        <end position="42"/>
    </location>
</feature>
<accession>A0ABV4XJJ2</accession>
<keyword evidence="3" id="KW-1185">Reference proteome</keyword>
<evidence type="ECO:0000313" key="3">
    <source>
        <dbReference type="Proteomes" id="UP001576784"/>
    </source>
</evidence>
<name>A0ABV4XJJ2_9CYAN</name>
<gene>
    <name evidence="2" type="ORF">ACE1CI_02160</name>
</gene>
<proteinExistence type="predicted"/>
<comment type="caution">
    <text evidence="2">The sequence shown here is derived from an EMBL/GenBank/DDBJ whole genome shotgun (WGS) entry which is preliminary data.</text>
</comment>
<feature type="compositionally biased region" description="Basic and acidic residues" evidence="1">
    <location>
        <begin position="1"/>
        <end position="12"/>
    </location>
</feature>
<dbReference type="RefSeq" id="WP_413261398.1">
    <property type="nucleotide sequence ID" value="NZ_JBHFNR010000015.1"/>
</dbReference>
<feature type="compositionally biased region" description="Basic and acidic residues" evidence="1">
    <location>
        <begin position="21"/>
        <end position="33"/>
    </location>
</feature>
<reference evidence="2 3" key="1">
    <citation type="submission" date="2024-09" db="EMBL/GenBank/DDBJ databases">
        <title>Floridaenema gen nov. (Aerosakkonemataceae, Aerosakkonematales ord. nov., Cyanobacteria) from benthic tropical and subtropical fresh waters, with the description of four new species.</title>
        <authorList>
            <person name="Moretto J.A."/>
            <person name="Berthold D.E."/>
            <person name="Lefler F.W."/>
            <person name="Huang I.-S."/>
            <person name="Laughinghouse H. IV."/>
        </authorList>
    </citation>
    <scope>NUCLEOTIDE SEQUENCE [LARGE SCALE GENOMIC DNA]</scope>
    <source>
        <strain evidence="2 3">BLCC-F50</strain>
    </source>
</reference>
<dbReference type="Proteomes" id="UP001576784">
    <property type="component" value="Unassembled WGS sequence"/>
</dbReference>